<dbReference type="Proteomes" id="UP001221411">
    <property type="component" value="Unassembled WGS sequence"/>
</dbReference>
<keyword evidence="2" id="KW-1185">Reference proteome</keyword>
<reference evidence="1 2" key="1">
    <citation type="submission" date="2022-11" db="EMBL/GenBank/DDBJ databases">
        <title>Minimal conservation of predation-associated metabolite biosynthetic gene clusters underscores biosynthetic potential of Myxococcota including descriptions for ten novel species: Archangium lansinium sp. nov., Myxococcus landrumus sp. nov., Nannocystis bai.</title>
        <authorList>
            <person name="Ahearne A."/>
            <person name="Stevens C."/>
            <person name="Dowd S."/>
        </authorList>
    </citation>
    <scope>NUCLEOTIDE SEQUENCE [LARGE SCALE GENOMIC DNA]</scope>
    <source>
        <strain evidence="1 2">RJM3</strain>
    </source>
</reference>
<protein>
    <submittedName>
        <fullName evidence="1">Uncharacterized protein</fullName>
    </submittedName>
</protein>
<name>A0ABT5EM50_9BACT</name>
<gene>
    <name evidence="1" type="ORF">POL67_13810</name>
</gene>
<proteinExistence type="predicted"/>
<evidence type="ECO:0000313" key="1">
    <source>
        <dbReference type="EMBL" id="MDC0742424.1"/>
    </source>
</evidence>
<sequence length="183" mass="20477">MPMQDLVQTFHDRFGILPPEGMLPTDPLRPFDGTAMLVGSEVAHAHGVALGQDEIGPFLRTAPEGYLLVGFWGHGVQSHAFYYVRVDAQSRVYFRLPHGGVYMDNERAAQRIRVFLTRYFAIEPVLRTRTTSFVAVDAMGEARYRLVGKDGTKVELDRSLLVDASFEERFAPVLPPLGPRDVS</sequence>
<accession>A0ABT5EM50</accession>
<organism evidence="1 2">
    <name type="scientific">Polyangium mundeleinium</name>
    <dbReference type="NCBI Taxonomy" id="2995306"/>
    <lineage>
        <taxon>Bacteria</taxon>
        <taxon>Pseudomonadati</taxon>
        <taxon>Myxococcota</taxon>
        <taxon>Polyangia</taxon>
        <taxon>Polyangiales</taxon>
        <taxon>Polyangiaceae</taxon>
        <taxon>Polyangium</taxon>
    </lineage>
</organism>
<comment type="caution">
    <text evidence="1">The sequence shown here is derived from an EMBL/GenBank/DDBJ whole genome shotgun (WGS) entry which is preliminary data.</text>
</comment>
<dbReference type="RefSeq" id="WP_271917777.1">
    <property type="nucleotide sequence ID" value="NZ_JAQNDO010000001.1"/>
</dbReference>
<evidence type="ECO:0000313" key="2">
    <source>
        <dbReference type="Proteomes" id="UP001221411"/>
    </source>
</evidence>
<dbReference type="EMBL" id="JAQNDO010000001">
    <property type="protein sequence ID" value="MDC0742424.1"/>
    <property type="molecule type" value="Genomic_DNA"/>
</dbReference>